<dbReference type="EMBL" id="QWLV01000007">
    <property type="protein sequence ID" value="RHW16779.1"/>
    <property type="molecule type" value="Genomic_DNA"/>
</dbReference>
<feature type="transmembrane region" description="Helical" evidence="2">
    <location>
        <begin position="528"/>
        <end position="546"/>
    </location>
</feature>
<comment type="caution">
    <text evidence="3">The sequence shown here is derived from an EMBL/GenBank/DDBJ whole genome shotgun (WGS) entry which is preliminary data.</text>
</comment>
<feature type="region of interest" description="Disordered" evidence="1">
    <location>
        <begin position="86"/>
        <end position="110"/>
    </location>
</feature>
<name>A0A396RL00_9SPHN</name>
<accession>A0A396RL00</accession>
<evidence type="ECO:0000313" key="3">
    <source>
        <dbReference type="EMBL" id="RHW16779.1"/>
    </source>
</evidence>
<feature type="transmembrane region" description="Helical" evidence="2">
    <location>
        <begin position="420"/>
        <end position="440"/>
    </location>
</feature>
<evidence type="ECO:0000256" key="1">
    <source>
        <dbReference type="SAM" id="MobiDB-lite"/>
    </source>
</evidence>
<proteinExistence type="predicted"/>
<sequence>MSRSVWRTLGVPAGSDRVAIRRGYAAKLRQTNPEDDPEGFKTLRAAYDQALAMADARAWQAEHGGDADGWADEDYDDSAREAVFTATPTPDELNAAPTEPAPLPASPDAHLLDGRERDLADFEARMNALAGHLTSPWAQDDAVLEAAFRHVLASPAMAEIAIRAHAEEWIAGLLASNIPKSDALLLQAIEAFGWDGAGWQRGQSPAVAAILHRIDEWRTIEALTSHGDQYHFAFTELTKPPRGEWGMRLTAINPGVAPRIRTLIDYSEWQMPGLRHSFNADTVAWWREHLSRPRMTLGRLLLAPALFTVLLALGAIFKPPTPWDMVLLIVGAVASLALPWAHLATIGRLTHARDTGVGPGLPRWAETGWIAPIFALPIAAMFVPPSPGWAVVALLVAACGMQWTQLTAGGRRWRETGENAFAWILTIGVYGFFGFVPFLALPPHAMLALSAAAALVIHARVAAIDRLMAIGEPLTQRFKVPGLVAIVVLGSAALNSPLLPPFIAGAAFAVTALLVNAMFHGQIGWLRYVIRVAIAIAFLGASAVSMPDEPKATGIAGGTTYSPSATTISGRSTEIAMKRLEDDQPGLVLLRTNNPELYAELRAVVDARVSGRIDGDQASRRFDEKLNAAYRRMLPSAPDVLLIDGLRLELQRRKALLMSNPAACAGSGEIDGDDLPANLRQEELAHIFSIVSAPAQAAMGGSTGRPVADDLVFSTTANRLGVTPAKLSSYLRSDAPVHDQCVARIEMLQVVLEQPSENIAATVRAMHAQQP</sequence>
<gene>
    <name evidence="3" type="ORF">D1610_13700</name>
</gene>
<feature type="transmembrane region" description="Helical" evidence="2">
    <location>
        <begin position="446"/>
        <end position="468"/>
    </location>
</feature>
<keyword evidence="2" id="KW-1133">Transmembrane helix</keyword>
<dbReference type="AlphaFoldDB" id="A0A396RL00"/>
<dbReference type="Proteomes" id="UP000266693">
    <property type="component" value="Unassembled WGS sequence"/>
</dbReference>
<dbReference type="RefSeq" id="WP_118864753.1">
    <property type="nucleotide sequence ID" value="NZ_QWLV01000007.1"/>
</dbReference>
<dbReference type="OrthoDB" id="8094857at2"/>
<feature type="transmembrane region" description="Helical" evidence="2">
    <location>
        <begin position="323"/>
        <end position="343"/>
    </location>
</feature>
<feature type="transmembrane region" description="Helical" evidence="2">
    <location>
        <begin position="480"/>
        <end position="496"/>
    </location>
</feature>
<evidence type="ECO:0008006" key="5">
    <source>
        <dbReference type="Google" id="ProtNLM"/>
    </source>
</evidence>
<keyword evidence="4" id="KW-1185">Reference proteome</keyword>
<evidence type="ECO:0000313" key="4">
    <source>
        <dbReference type="Proteomes" id="UP000266693"/>
    </source>
</evidence>
<reference evidence="3 4" key="1">
    <citation type="submission" date="2018-08" db="EMBL/GenBank/DDBJ databases">
        <title>The multiple taxonomic identification of Sphingomonas gilva.</title>
        <authorList>
            <person name="Zhu D."/>
            <person name="Zheng S."/>
        </authorList>
    </citation>
    <scope>NUCLEOTIDE SEQUENCE [LARGE SCALE GENOMIC DNA]</scope>
    <source>
        <strain evidence="3 4">ZDH117</strain>
    </source>
</reference>
<keyword evidence="2" id="KW-0472">Membrane</keyword>
<feature type="transmembrane region" description="Helical" evidence="2">
    <location>
        <begin position="502"/>
        <end position="521"/>
    </location>
</feature>
<protein>
    <recommendedName>
        <fullName evidence="5">J domain-containing protein</fullName>
    </recommendedName>
</protein>
<keyword evidence="2" id="KW-0812">Transmembrane</keyword>
<evidence type="ECO:0000256" key="2">
    <source>
        <dbReference type="SAM" id="Phobius"/>
    </source>
</evidence>
<organism evidence="3 4">
    <name type="scientific">Sphingomonas gilva</name>
    <dbReference type="NCBI Taxonomy" id="2305907"/>
    <lineage>
        <taxon>Bacteria</taxon>
        <taxon>Pseudomonadati</taxon>
        <taxon>Pseudomonadota</taxon>
        <taxon>Alphaproteobacteria</taxon>
        <taxon>Sphingomonadales</taxon>
        <taxon>Sphingomonadaceae</taxon>
        <taxon>Sphingomonas</taxon>
    </lineage>
</organism>
<feature type="transmembrane region" description="Helical" evidence="2">
    <location>
        <begin position="297"/>
        <end position="317"/>
    </location>
</feature>